<evidence type="ECO:0000256" key="4">
    <source>
        <dbReference type="ARBA" id="ARBA00022729"/>
    </source>
</evidence>
<dbReference type="PATRIC" id="fig|1736674.3.peg.945"/>
<dbReference type="STRING" id="1736674.APS56_04595"/>
<evidence type="ECO:0000313" key="10">
    <source>
        <dbReference type="Proteomes" id="UP000057981"/>
    </source>
</evidence>
<keyword evidence="6" id="KW-0106">Calcium</keyword>
<keyword evidence="4" id="KW-0732">Signal</keyword>
<evidence type="ECO:0000256" key="1">
    <source>
        <dbReference type="ARBA" id="ARBA00001913"/>
    </source>
</evidence>
<dbReference type="PROSITE" id="PS00523">
    <property type="entry name" value="SULFATASE_1"/>
    <property type="match status" value="1"/>
</dbReference>
<dbReference type="GO" id="GO:0046872">
    <property type="term" value="F:metal ion binding"/>
    <property type="evidence" value="ECO:0007669"/>
    <property type="project" value="UniProtKB-KW"/>
</dbReference>
<keyword evidence="3" id="KW-0479">Metal-binding</keyword>
<dbReference type="GO" id="GO:0004065">
    <property type="term" value="F:arylsulfatase activity"/>
    <property type="evidence" value="ECO:0007669"/>
    <property type="project" value="TreeGrafter"/>
</dbReference>
<dbReference type="KEGG" id="ahz:APS56_04595"/>
<sequence>MFYNTRLLFLIFTSLLGVVSCSFKSKKDKVNKINEEKTNFIVIFVDDLGYGDIGCFGAKGFKTPNIDQMAKEGARFTDFYVPASVCTPSRAGLLTGSYPKRVGLHKEVLYPYSTSGLNPNEIIIPEVLKPAGYTTGCIGKWHLGHQEKFMPNNQGFDYFYGVPYSNDMDGHVYVNIPFTSPPLPIYKNKVKVAEGINQDSLTIRWTKAATSFIKENKKQPFFLYLAHNMPHRPWHVSKRYKGSSEKGLYGDVIQELDWSVGEILKTLKETNLDENTLVIFTSDNGPVETLKNGGSAEPLRGGKISTWEGGLRVPCIMRWPGKIKPNKEINQITSVMDFLPTFASIAQVKVPISHKIDGYNISNILLEDKKTVSPYNAFYFYGRNGDLEGIREGNWKFYIKKYNMRKKTYTNHMNLYNLKNDVGEKQNIADMHPEIVEKLHQKMLKFDKQLSIEARPIGH</sequence>
<comment type="similarity">
    <text evidence="2">Belongs to the sulfatase family.</text>
</comment>
<dbReference type="InterPro" id="IPR024607">
    <property type="entry name" value="Sulfatase_CS"/>
</dbReference>
<dbReference type="Gene3D" id="3.40.720.10">
    <property type="entry name" value="Alkaline Phosphatase, subunit A"/>
    <property type="match status" value="1"/>
</dbReference>
<evidence type="ECO:0000256" key="3">
    <source>
        <dbReference type="ARBA" id="ARBA00022723"/>
    </source>
</evidence>
<dbReference type="OrthoDB" id="9764377at2"/>
<dbReference type="InterPro" id="IPR050738">
    <property type="entry name" value="Sulfatase"/>
</dbReference>
<dbReference type="EMBL" id="CP012898">
    <property type="protein sequence ID" value="ALJ04462.1"/>
    <property type="molecule type" value="Genomic_DNA"/>
</dbReference>
<dbReference type="PANTHER" id="PTHR42693">
    <property type="entry name" value="ARYLSULFATASE FAMILY MEMBER"/>
    <property type="match status" value="1"/>
</dbReference>
<dbReference type="Gene3D" id="3.30.1120.10">
    <property type="match status" value="1"/>
</dbReference>
<dbReference type="Pfam" id="PF00884">
    <property type="entry name" value="Sulfatase"/>
    <property type="match status" value="1"/>
</dbReference>
<reference evidence="9 10" key="1">
    <citation type="submission" date="2015-10" db="EMBL/GenBank/DDBJ databases">
        <authorList>
            <person name="Gilbert D.G."/>
        </authorList>
    </citation>
    <scope>NUCLEOTIDE SEQUENCE [LARGE SCALE GENOMIC DNA]</scope>
    <source>
        <strain evidence="10">HZ-22</strain>
    </source>
</reference>
<dbReference type="PROSITE" id="PS51257">
    <property type="entry name" value="PROKAR_LIPOPROTEIN"/>
    <property type="match status" value="1"/>
</dbReference>
<name>A0A0N7HY74_9FLAO</name>
<dbReference type="RefSeq" id="WP_054725261.1">
    <property type="nucleotide sequence ID" value="NZ_CP012898.1"/>
</dbReference>
<evidence type="ECO:0000313" key="9">
    <source>
        <dbReference type="EMBL" id="ALJ04462.1"/>
    </source>
</evidence>
<dbReference type="PROSITE" id="PS00149">
    <property type="entry name" value="SULFATASE_2"/>
    <property type="match status" value="1"/>
</dbReference>
<dbReference type="InterPro" id="IPR017850">
    <property type="entry name" value="Alkaline_phosphatase_core_sf"/>
</dbReference>
<keyword evidence="7" id="KW-0325">Glycoprotein</keyword>
<protein>
    <recommendedName>
        <fullName evidence="8">Sulfatase N-terminal domain-containing protein</fullName>
    </recommendedName>
</protein>
<evidence type="ECO:0000259" key="8">
    <source>
        <dbReference type="Pfam" id="PF00884"/>
    </source>
</evidence>
<dbReference type="AlphaFoldDB" id="A0A0N7HY74"/>
<keyword evidence="10" id="KW-1185">Reference proteome</keyword>
<evidence type="ECO:0000256" key="7">
    <source>
        <dbReference type="ARBA" id="ARBA00023180"/>
    </source>
</evidence>
<dbReference type="InterPro" id="IPR000917">
    <property type="entry name" value="Sulfatase_N"/>
</dbReference>
<organism evidence="9 10">
    <name type="scientific">Pseudalgibacter alginicilyticus</name>
    <dbReference type="NCBI Taxonomy" id="1736674"/>
    <lineage>
        <taxon>Bacteria</taxon>
        <taxon>Pseudomonadati</taxon>
        <taxon>Bacteroidota</taxon>
        <taxon>Flavobacteriia</taxon>
        <taxon>Flavobacteriales</taxon>
        <taxon>Flavobacteriaceae</taxon>
        <taxon>Pseudalgibacter</taxon>
    </lineage>
</organism>
<accession>A0A0N7HY74</accession>
<keyword evidence="5" id="KW-0378">Hydrolase</keyword>
<comment type="cofactor">
    <cofactor evidence="1">
        <name>Ca(2+)</name>
        <dbReference type="ChEBI" id="CHEBI:29108"/>
    </cofactor>
</comment>
<dbReference type="PANTHER" id="PTHR42693:SF53">
    <property type="entry name" value="ENDO-4-O-SULFATASE"/>
    <property type="match status" value="1"/>
</dbReference>
<evidence type="ECO:0000256" key="2">
    <source>
        <dbReference type="ARBA" id="ARBA00008779"/>
    </source>
</evidence>
<dbReference type="SUPFAM" id="SSF53649">
    <property type="entry name" value="Alkaline phosphatase-like"/>
    <property type="match status" value="1"/>
</dbReference>
<proteinExistence type="inferred from homology"/>
<dbReference type="Proteomes" id="UP000057981">
    <property type="component" value="Chromosome"/>
</dbReference>
<dbReference type="CDD" id="cd16026">
    <property type="entry name" value="GALNS_like"/>
    <property type="match status" value="1"/>
</dbReference>
<evidence type="ECO:0000256" key="5">
    <source>
        <dbReference type="ARBA" id="ARBA00022801"/>
    </source>
</evidence>
<evidence type="ECO:0000256" key="6">
    <source>
        <dbReference type="ARBA" id="ARBA00022837"/>
    </source>
</evidence>
<gene>
    <name evidence="9" type="ORF">APS56_04595</name>
</gene>
<feature type="domain" description="Sulfatase N-terminal" evidence="8">
    <location>
        <begin position="39"/>
        <end position="347"/>
    </location>
</feature>
<dbReference type="FunFam" id="3.40.720.10:FF:000023">
    <property type="entry name" value="Arylsulfatase A"/>
    <property type="match status" value="1"/>
</dbReference>